<accession>A0A813T2U5</accession>
<feature type="compositionally biased region" description="Low complexity" evidence="3">
    <location>
        <begin position="16"/>
        <end position="34"/>
    </location>
</feature>
<feature type="coiled-coil region" evidence="2">
    <location>
        <begin position="409"/>
        <end position="468"/>
    </location>
</feature>
<feature type="coiled-coil region" evidence="2">
    <location>
        <begin position="881"/>
        <end position="950"/>
    </location>
</feature>
<feature type="compositionally biased region" description="Polar residues" evidence="3">
    <location>
        <begin position="35"/>
        <end position="45"/>
    </location>
</feature>
<dbReference type="Proteomes" id="UP000663879">
    <property type="component" value="Unassembled WGS sequence"/>
</dbReference>
<evidence type="ECO:0000256" key="2">
    <source>
        <dbReference type="SAM" id="Coils"/>
    </source>
</evidence>
<keyword evidence="1 2" id="KW-0175">Coiled coil</keyword>
<sequence>MAAKTSASAFNSYFYQQQQQQQHQSTSSNPSSKQMDQAFNNNEQSSDLHIKMSKKIAQLTKVIYALNSKNDESENIIANLKAQYEEEKELLISDSNKKLEEYKNKLLASNDQTKKISSLEASIREYQIQKEKAIKEMEEFRLKSIENEESLVIAHRDEIIELNKMLEKLKIDHEKYQKQNESTLKKHEQDALYLVENLKSKHRLEIEALKQNFNSNKDNFQAERKFLEEKHEQEMVKLKQEIEALNLKYSKDKQDYDQNILKLKTFHEKELEALRHNSTNEYEKLIAGLKNDLEVLAKQKREIEIDLNKKYQMKLEELVSKEDEIKNLNELIDNLKIKFEDTSKNYSELNDKIMELSAKNQTLDAKLAQSEIENSQYKDKIELQSHQIVEKSSEISKMEASIMQKSSIISDLKHELNETRKRLNQLEDERKIYENESLSLNDRNTNLIKSLEKQIEQLSNEKVSLNKDFSLKINQLEETSKKELDKLRTDYQIEKQTLVDNYETKLNMEMVQYQEKILTLERDLTKNFNSENQKLLTENNELKSKYEKLMDEFKSKSKLMDENYKVLQEHFDKLKIDLNDSLASNNNLSLNKKKLESEIVTLNETSSKQKIRIDELEKELENLRFIFESTTKDSQLEFKIRMDKLNKELNSKWEETLRVECENLRIELQRIKEEEKRSELEKLETNKDEELKNLKLIWQTKTNELLDEISLLKKELNEKDLKSNEQLEKIRYDLELENRDLIEKLNRLTDDYKKKLDELHYQQNTETKILMENLNKENEAKIAELKQRHLEDLKSQSIAQKASLSSLKSSLENSKNLELEMQNDAHNKQIELIKYELQQEFYNEMDKLKHESELELMTVRTELERLIEYSKQKEREFEIKIDDYQTEMRFKQKQIDSINTELNELKMANNTLKEEIELKQRELKQIRADAQNEMRQKEALLQQKKEEEIARLNVEHMKQKQLLVNEFKQAQELLKLKIIDTEEKLREMHDRFLNRESRQEDLDLIQVMKKNLADRDELLKRLQCRDSKGGGVAILIKDSIEFFMEDDLDKYNAELLAVKIPLIDYYTNKELHIITFYQPPPSKNNKNIKLNPEIFDFIQKNFEYFIIGGDLNSKMSLLGSESSNENGKILENILQNPRFLLINDETPTFSITNRDYYSVLDLFITSNNLGSFLDSFKVIEQDLTSDHFPIELNLFLGYQNIEKNNSNNYNFNKADWDKYRQKKEEEIAKLNVEHMKQKQLLVNEFKQAQELLKLKIIDTEEKLREMHDRFLNRESRQEDLDLIQIMKKNLADRDELLKRLQNEKQYFQMELVNRENNFNKMFNNSPNIGTINPLNANTKIKAKSNGNNLVNKFQQPQAQPLQNSQTVSVGRLDPIPGKISPLHDVNLNPNRPLPKKFLS</sequence>
<evidence type="ECO:0000256" key="3">
    <source>
        <dbReference type="SAM" id="MobiDB-lite"/>
    </source>
</evidence>
<organism evidence="6 7">
    <name type="scientific">Brachionus calyciflorus</name>
    <dbReference type="NCBI Taxonomy" id="104777"/>
    <lineage>
        <taxon>Eukaryota</taxon>
        <taxon>Metazoa</taxon>
        <taxon>Spiralia</taxon>
        <taxon>Gnathifera</taxon>
        <taxon>Rotifera</taxon>
        <taxon>Eurotatoria</taxon>
        <taxon>Monogononta</taxon>
        <taxon>Pseudotrocha</taxon>
        <taxon>Ploima</taxon>
        <taxon>Brachionidae</taxon>
        <taxon>Brachionus</taxon>
    </lineage>
</organism>
<dbReference type="PANTHER" id="PTHR18870">
    <property type="entry name" value="PROTEIN TAG-278-RELATED"/>
    <property type="match status" value="1"/>
</dbReference>
<reference evidence="6" key="1">
    <citation type="submission" date="2021-02" db="EMBL/GenBank/DDBJ databases">
        <authorList>
            <person name="Nowell W R."/>
        </authorList>
    </citation>
    <scope>NUCLEOTIDE SEQUENCE</scope>
    <source>
        <strain evidence="6">Ploen Becks lab</strain>
    </source>
</reference>
<gene>
    <name evidence="6" type="ORF">OXX778_LOCUS6700</name>
</gene>
<evidence type="ECO:0000313" key="6">
    <source>
        <dbReference type="EMBL" id="CAF0805594.1"/>
    </source>
</evidence>
<dbReference type="Pfam" id="PF14529">
    <property type="entry name" value="Exo_endo_phos_2"/>
    <property type="match status" value="1"/>
</dbReference>
<dbReference type="InterPro" id="IPR039478">
    <property type="entry name" value="FAM184A/B_N"/>
</dbReference>
<feature type="coiled-coil region" evidence="2">
    <location>
        <begin position="1283"/>
        <end position="1317"/>
    </location>
</feature>
<protein>
    <recommendedName>
        <fullName evidence="8">Endonuclease/exonuclease/phosphatase domain-containing protein</fullName>
    </recommendedName>
</protein>
<feature type="coiled-coil region" evidence="2">
    <location>
        <begin position="503"/>
        <end position="693"/>
    </location>
</feature>
<dbReference type="OrthoDB" id="75801at2759"/>
<feature type="coiled-coil region" evidence="2">
    <location>
        <begin position="210"/>
        <end position="255"/>
    </location>
</feature>
<feature type="region of interest" description="Disordered" evidence="3">
    <location>
        <begin position="13"/>
        <end position="45"/>
    </location>
</feature>
<feature type="coiled-coil region" evidence="2">
    <location>
        <begin position="63"/>
        <end position="186"/>
    </location>
</feature>
<dbReference type="GO" id="GO:0003824">
    <property type="term" value="F:catalytic activity"/>
    <property type="evidence" value="ECO:0007669"/>
    <property type="project" value="InterPro"/>
</dbReference>
<dbReference type="InterPro" id="IPR036691">
    <property type="entry name" value="Endo/exonu/phosph_ase_sf"/>
</dbReference>
<proteinExistence type="predicted"/>
<comment type="caution">
    <text evidence="6">The sequence shown here is derived from an EMBL/GenBank/DDBJ whole genome shotgun (WGS) entry which is preliminary data.</text>
</comment>
<feature type="coiled-coil region" evidence="2">
    <location>
        <begin position="279"/>
        <end position="380"/>
    </location>
</feature>
<feature type="domain" description="Protein FAM184A/B N-terminal" evidence="5">
    <location>
        <begin position="62"/>
        <end position="272"/>
    </location>
</feature>
<dbReference type="EMBL" id="CAJNOC010000808">
    <property type="protein sequence ID" value="CAF0805594.1"/>
    <property type="molecule type" value="Genomic_DNA"/>
</dbReference>
<keyword evidence="7" id="KW-1185">Reference proteome</keyword>
<evidence type="ECO:0000256" key="1">
    <source>
        <dbReference type="ARBA" id="ARBA00023054"/>
    </source>
</evidence>
<feature type="domain" description="Endonuclease/exonuclease/phosphatase" evidence="4">
    <location>
        <begin position="1072"/>
        <end position="1190"/>
    </location>
</feature>
<dbReference type="InterPro" id="IPR005135">
    <property type="entry name" value="Endo/exonuclease/phosphatase"/>
</dbReference>
<evidence type="ECO:0000259" key="4">
    <source>
        <dbReference type="Pfam" id="PF14529"/>
    </source>
</evidence>
<feature type="coiled-coil region" evidence="2">
    <location>
        <begin position="724"/>
        <end position="791"/>
    </location>
</feature>
<dbReference type="PANTHER" id="PTHR18870:SF9">
    <property type="entry name" value="PROTEIN TAG-278-RELATED"/>
    <property type="match status" value="1"/>
</dbReference>
<dbReference type="Pfam" id="PF15665">
    <property type="entry name" value="FAM184"/>
    <property type="match status" value="1"/>
</dbReference>
<name>A0A813T2U5_9BILA</name>
<dbReference type="SUPFAM" id="SSF56219">
    <property type="entry name" value="DNase I-like"/>
    <property type="match status" value="1"/>
</dbReference>
<evidence type="ECO:0000313" key="7">
    <source>
        <dbReference type="Proteomes" id="UP000663879"/>
    </source>
</evidence>
<dbReference type="Gene3D" id="3.60.10.10">
    <property type="entry name" value="Endonuclease/exonuclease/phosphatase"/>
    <property type="match status" value="1"/>
</dbReference>
<evidence type="ECO:0008006" key="8">
    <source>
        <dbReference type="Google" id="ProtNLM"/>
    </source>
</evidence>
<evidence type="ECO:0000259" key="5">
    <source>
        <dbReference type="Pfam" id="PF15665"/>
    </source>
</evidence>